<dbReference type="OrthoDB" id="9808348at2"/>
<comment type="subcellular location">
    <subcellularLocation>
        <location evidence="6 8">Cytoplasm</location>
    </subcellularLocation>
</comment>
<keyword evidence="4 6" id="KW-0648">Protein biosynthesis</keyword>
<keyword evidence="3 6" id="KW-0251">Elongation factor</keyword>
<dbReference type="PROSITE" id="PS01126">
    <property type="entry name" value="EF_TS_1"/>
    <property type="match status" value="1"/>
</dbReference>
<evidence type="ECO:0000256" key="8">
    <source>
        <dbReference type="RuleBase" id="RU000643"/>
    </source>
</evidence>
<comment type="similarity">
    <text evidence="1 6 7">Belongs to the EF-Ts family.</text>
</comment>
<evidence type="ECO:0000313" key="11">
    <source>
        <dbReference type="Proteomes" id="UP000242415"/>
    </source>
</evidence>
<feature type="domain" description="Translation elongation factor EFTs/EF1B dimerisation" evidence="9">
    <location>
        <begin position="68"/>
        <end position="275"/>
    </location>
</feature>
<dbReference type="PROSITE" id="PS01127">
    <property type="entry name" value="EF_TS_2"/>
    <property type="match status" value="1"/>
</dbReference>
<dbReference type="SUPFAM" id="SSF54713">
    <property type="entry name" value="Elongation factor Ts (EF-Ts), dimerisation domain"/>
    <property type="match status" value="2"/>
</dbReference>
<dbReference type="InterPro" id="IPR018101">
    <property type="entry name" value="Transl_elong_Ts_CS"/>
</dbReference>
<dbReference type="PANTHER" id="PTHR11741">
    <property type="entry name" value="ELONGATION FACTOR TS"/>
    <property type="match status" value="1"/>
</dbReference>
<evidence type="ECO:0000256" key="3">
    <source>
        <dbReference type="ARBA" id="ARBA00022768"/>
    </source>
</evidence>
<gene>
    <name evidence="6" type="primary">tsf</name>
    <name evidence="10" type="ORF">SAMN05444365_102576</name>
</gene>
<feature type="region of interest" description="Involved in Mg(2+) ion dislocation from EF-Tu" evidence="6">
    <location>
        <begin position="76"/>
        <end position="79"/>
    </location>
</feature>
<dbReference type="FunFam" id="1.10.8.10:FF:000001">
    <property type="entry name" value="Elongation factor Ts"/>
    <property type="match status" value="1"/>
</dbReference>
<dbReference type="SUPFAM" id="SSF46934">
    <property type="entry name" value="UBA-like"/>
    <property type="match status" value="1"/>
</dbReference>
<name>A0A1H3KQ65_9ACTN</name>
<dbReference type="InterPro" id="IPR036402">
    <property type="entry name" value="EF-Ts_dimer_sf"/>
</dbReference>
<proteinExistence type="inferred from homology"/>
<organism evidence="10 11">
    <name type="scientific">Micromonospora pattaloongensis</name>
    <dbReference type="NCBI Taxonomy" id="405436"/>
    <lineage>
        <taxon>Bacteria</taxon>
        <taxon>Bacillati</taxon>
        <taxon>Actinomycetota</taxon>
        <taxon>Actinomycetes</taxon>
        <taxon>Micromonosporales</taxon>
        <taxon>Micromonosporaceae</taxon>
        <taxon>Micromonospora</taxon>
    </lineage>
</organism>
<evidence type="ECO:0000256" key="4">
    <source>
        <dbReference type="ARBA" id="ARBA00022917"/>
    </source>
</evidence>
<dbReference type="STRING" id="405436.SAMN05444365_102576"/>
<evidence type="ECO:0000256" key="5">
    <source>
        <dbReference type="ARBA" id="ARBA00025453"/>
    </source>
</evidence>
<evidence type="ECO:0000256" key="1">
    <source>
        <dbReference type="ARBA" id="ARBA00005532"/>
    </source>
</evidence>
<evidence type="ECO:0000256" key="2">
    <source>
        <dbReference type="ARBA" id="ARBA00016956"/>
    </source>
</evidence>
<dbReference type="PANTHER" id="PTHR11741:SF0">
    <property type="entry name" value="ELONGATION FACTOR TS, MITOCHONDRIAL"/>
    <property type="match status" value="1"/>
</dbReference>
<dbReference type="HAMAP" id="MF_00050">
    <property type="entry name" value="EF_Ts"/>
    <property type="match status" value="1"/>
</dbReference>
<evidence type="ECO:0000256" key="7">
    <source>
        <dbReference type="RuleBase" id="RU000642"/>
    </source>
</evidence>
<comment type="function">
    <text evidence="5 6 7">Associates with the EF-Tu.GDP complex and induces the exchange of GDP to GTP. It remains bound to the aminoacyl-tRNA.EF-Tu.GTP complex up to the GTP hydrolysis stage on the ribosome.</text>
</comment>
<accession>A0A1H3KQ65</accession>
<dbReference type="InterPro" id="IPR009060">
    <property type="entry name" value="UBA-like_sf"/>
</dbReference>
<dbReference type="InterPro" id="IPR014039">
    <property type="entry name" value="Transl_elong_EFTs/EF1B_dimer"/>
</dbReference>
<evidence type="ECO:0000259" key="9">
    <source>
        <dbReference type="Pfam" id="PF00889"/>
    </source>
</evidence>
<dbReference type="Gene3D" id="3.30.479.20">
    <property type="entry name" value="Elongation factor Ts, dimerisation domain"/>
    <property type="match status" value="2"/>
</dbReference>
<dbReference type="FunFam" id="1.10.286.20:FF:000001">
    <property type="entry name" value="Elongation factor Ts"/>
    <property type="match status" value="1"/>
</dbReference>
<dbReference type="RefSeq" id="WP_091554182.1">
    <property type="nucleotide sequence ID" value="NZ_FNPH01000002.1"/>
</dbReference>
<dbReference type="GO" id="GO:0005737">
    <property type="term" value="C:cytoplasm"/>
    <property type="evidence" value="ECO:0007669"/>
    <property type="project" value="UniProtKB-SubCell"/>
</dbReference>
<sequence length="276" mass="29642">MSNFTAADVKKLRDLTGAGMMDCKKALTEAEGDFDKAVEILRVKGAKDVGKRAGRTAANGLVAHSGNALLELNCETDFVAKNADFVALAQQLVEHGAQANVADAEALLASTLADGRIVADVIQEQSAKIGEKLVLNRFAVLDGTVAVYLHRKSQDLPPQVGVLVEYTGKSDEAADTDARAVAMQIAAMRPKYVTRDEVPADIVESERRIAEQTAREEGKPEAAMPKIVEGRVNAFFKDYVLLEQASVADNKKSVKQVLAEAGINVTRFARFEVGQA</sequence>
<dbReference type="Pfam" id="PF00889">
    <property type="entry name" value="EF_TS"/>
    <property type="match status" value="1"/>
</dbReference>
<dbReference type="GO" id="GO:0003746">
    <property type="term" value="F:translation elongation factor activity"/>
    <property type="evidence" value="ECO:0007669"/>
    <property type="project" value="UniProtKB-UniRule"/>
</dbReference>
<dbReference type="Gene3D" id="1.10.8.10">
    <property type="entry name" value="DNA helicase RuvA subunit, C-terminal domain"/>
    <property type="match status" value="1"/>
</dbReference>
<dbReference type="Gene3D" id="1.10.286.20">
    <property type="match status" value="1"/>
</dbReference>
<dbReference type="EMBL" id="FNPH01000002">
    <property type="protein sequence ID" value="SDY53908.1"/>
    <property type="molecule type" value="Genomic_DNA"/>
</dbReference>
<dbReference type="InterPro" id="IPR001816">
    <property type="entry name" value="Transl_elong_EFTs/EF1B"/>
</dbReference>
<evidence type="ECO:0000313" key="10">
    <source>
        <dbReference type="EMBL" id="SDY53908.1"/>
    </source>
</evidence>
<reference evidence="11" key="1">
    <citation type="submission" date="2016-10" db="EMBL/GenBank/DDBJ databases">
        <authorList>
            <person name="Varghese N."/>
            <person name="Submissions S."/>
        </authorList>
    </citation>
    <scope>NUCLEOTIDE SEQUENCE [LARGE SCALE GENOMIC DNA]</scope>
    <source>
        <strain evidence="11">DSM 45245</strain>
    </source>
</reference>
<keyword evidence="11" id="KW-1185">Reference proteome</keyword>
<dbReference type="AlphaFoldDB" id="A0A1H3KQ65"/>
<dbReference type="Proteomes" id="UP000242415">
    <property type="component" value="Unassembled WGS sequence"/>
</dbReference>
<dbReference type="CDD" id="cd14275">
    <property type="entry name" value="UBA_EF-Ts"/>
    <property type="match status" value="1"/>
</dbReference>
<dbReference type="NCBIfam" id="TIGR00116">
    <property type="entry name" value="tsf"/>
    <property type="match status" value="1"/>
</dbReference>
<protein>
    <recommendedName>
        <fullName evidence="2 6">Elongation factor Ts</fullName>
        <shortName evidence="6">EF-Ts</shortName>
    </recommendedName>
</protein>
<evidence type="ECO:0000256" key="6">
    <source>
        <dbReference type="HAMAP-Rule" id="MF_00050"/>
    </source>
</evidence>
<keyword evidence="6" id="KW-0963">Cytoplasm</keyword>